<feature type="binding site" evidence="9">
    <location>
        <position position="183"/>
    </location>
    <ligand>
        <name>ATP</name>
        <dbReference type="ChEBI" id="CHEBI:30616"/>
    </ligand>
</feature>
<comment type="subcellular location">
    <subcellularLocation>
        <location evidence="9">Cytoplasm</location>
    </subcellularLocation>
</comment>
<dbReference type="Proteomes" id="UP000253606">
    <property type="component" value="Chromosome"/>
</dbReference>
<dbReference type="GO" id="GO:0005829">
    <property type="term" value="C:cytosol"/>
    <property type="evidence" value="ECO:0007669"/>
    <property type="project" value="TreeGrafter"/>
</dbReference>
<name>A0A2Z5G589_9BACT</name>
<dbReference type="GO" id="GO:0005524">
    <property type="term" value="F:ATP binding"/>
    <property type="evidence" value="ECO:0007669"/>
    <property type="project" value="UniProtKB-UniRule"/>
</dbReference>
<proteinExistence type="inferred from homology"/>
<dbReference type="EMBL" id="CP030840">
    <property type="protein sequence ID" value="AXC13947.1"/>
    <property type="molecule type" value="Genomic_DNA"/>
</dbReference>
<keyword evidence="5 9" id="KW-0067">ATP-binding</keyword>
<keyword evidence="9" id="KW-0963">Cytoplasm</keyword>
<comment type="pathway">
    <text evidence="9">Carbohydrate metabolism; D-ribose degradation; D-ribose 5-phosphate from beta-D-ribopyranose: step 2/2.</text>
</comment>
<keyword evidence="1 9" id="KW-0808">Transferase</keyword>
<dbReference type="CDD" id="cd01174">
    <property type="entry name" value="ribokinase"/>
    <property type="match status" value="1"/>
</dbReference>
<evidence type="ECO:0000256" key="8">
    <source>
        <dbReference type="ARBA" id="ARBA00023277"/>
    </source>
</evidence>
<dbReference type="PANTHER" id="PTHR10584:SF166">
    <property type="entry name" value="RIBOKINASE"/>
    <property type="match status" value="1"/>
</dbReference>
<sequence length="316" mass="32446">MSIVVLGSINLDMVVTTERMPAAGETISGHDFALVPGGKGANQAVAAARLNGEEVVFAGMVGTDSFASIMRESLSASGVKTNHLVSSAGSSGVALITVDAAGQNSIVVVPGANAAVDRKFVEERRTLLEQASVLLLQLEIPVSSVEFAAEIAFAAGVNVVLDPAPVCPMSATLLRNVTWLTPNFTEACQILGRSTIAASQMDIEGMLDGLMALGPRNVLLKLGEHGLAVALGSGERFNIPAYNVTAVDTTAAGDALNGSFATGLAQGMTPYEAASFASAVAAISVTRRGAQTSMPHREEVESFLASKPACSETLGR</sequence>
<comment type="function">
    <text evidence="9">Catalyzes the phosphorylation of ribose at O-5 in a reaction requiring ATP and magnesium. The resulting D-ribose-5-phosphate can then be used either for sythesis of nucleotides, histidine, and tryptophan, or as a component of the pentose phosphate pathway.</text>
</comment>
<dbReference type="AlphaFoldDB" id="A0A2Z5G589"/>
<feature type="binding site" evidence="9">
    <location>
        <begin position="10"/>
        <end position="12"/>
    </location>
    <ligand>
        <name>substrate</name>
    </ligand>
</feature>
<feature type="binding site" evidence="9">
    <location>
        <begin position="38"/>
        <end position="42"/>
    </location>
    <ligand>
        <name>substrate</name>
    </ligand>
</feature>
<comment type="caution">
    <text evidence="9">Lacks conserved residue(s) required for the propagation of feature annotation.</text>
</comment>
<dbReference type="RefSeq" id="WP_161557490.1">
    <property type="nucleotide sequence ID" value="NZ_CP030840.1"/>
</dbReference>
<evidence type="ECO:0000313" key="13">
    <source>
        <dbReference type="Proteomes" id="UP000253606"/>
    </source>
</evidence>
<evidence type="ECO:0000256" key="9">
    <source>
        <dbReference type="HAMAP-Rule" id="MF_01987"/>
    </source>
</evidence>
<dbReference type="GO" id="GO:0046872">
    <property type="term" value="F:metal ion binding"/>
    <property type="evidence" value="ECO:0007669"/>
    <property type="project" value="UniProtKB-KW"/>
</dbReference>
<feature type="binding site" evidence="9">
    <location>
        <position position="287"/>
    </location>
    <ligand>
        <name>K(+)</name>
        <dbReference type="ChEBI" id="CHEBI:29103"/>
    </ligand>
</feature>
<dbReference type="PRINTS" id="PR00990">
    <property type="entry name" value="RIBOKINASE"/>
</dbReference>
<dbReference type="Gene3D" id="3.40.1190.20">
    <property type="match status" value="1"/>
</dbReference>
<keyword evidence="13" id="KW-1185">Reference proteome</keyword>
<evidence type="ECO:0000256" key="2">
    <source>
        <dbReference type="ARBA" id="ARBA00022723"/>
    </source>
</evidence>
<dbReference type="PANTHER" id="PTHR10584">
    <property type="entry name" value="SUGAR KINASE"/>
    <property type="match status" value="1"/>
</dbReference>
<dbReference type="GO" id="GO:0019303">
    <property type="term" value="P:D-ribose catabolic process"/>
    <property type="evidence" value="ECO:0007669"/>
    <property type="project" value="UniProtKB-UniRule"/>
</dbReference>
<dbReference type="NCBIfam" id="TIGR02152">
    <property type="entry name" value="D_ribokin_bact"/>
    <property type="match status" value="1"/>
</dbReference>
<dbReference type="GO" id="GO:0004747">
    <property type="term" value="F:ribokinase activity"/>
    <property type="evidence" value="ECO:0007669"/>
    <property type="project" value="UniProtKB-UniRule"/>
</dbReference>
<keyword evidence="3 9" id="KW-0547">Nucleotide-binding</keyword>
<dbReference type="UniPathway" id="UPA00916">
    <property type="reaction ID" value="UER00889"/>
</dbReference>
<evidence type="ECO:0000256" key="7">
    <source>
        <dbReference type="ARBA" id="ARBA00022958"/>
    </source>
</evidence>
<dbReference type="InterPro" id="IPR002139">
    <property type="entry name" value="Ribo/fructo_kinase"/>
</dbReference>
<comment type="subunit">
    <text evidence="9">Homodimer.</text>
</comment>
<dbReference type="InterPro" id="IPR029056">
    <property type="entry name" value="Ribokinase-like"/>
</dbReference>
<feature type="binding site" evidence="9">
    <location>
        <begin position="221"/>
        <end position="226"/>
    </location>
    <ligand>
        <name>ATP</name>
        <dbReference type="ChEBI" id="CHEBI:30616"/>
    </ligand>
</feature>
<evidence type="ECO:0000256" key="3">
    <source>
        <dbReference type="ARBA" id="ARBA00022741"/>
    </source>
</evidence>
<dbReference type="InterPro" id="IPR011877">
    <property type="entry name" value="Ribokinase"/>
</dbReference>
<keyword evidence="4 9" id="KW-0418">Kinase</keyword>
<dbReference type="HAMAP" id="MF_01987">
    <property type="entry name" value="Ribokinase"/>
    <property type="match status" value="1"/>
</dbReference>
<comment type="catalytic activity">
    <reaction evidence="9">
        <text>D-ribose + ATP = D-ribose 5-phosphate + ADP + H(+)</text>
        <dbReference type="Rhea" id="RHEA:13697"/>
        <dbReference type="ChEBI" id="CHEBI:15378"/>
        <dbReference type="ChEBI" id="CHEBI:30616"/>
        <dbReference type="ChEBI" id="CHEBI:47013"/>
        <dbReference type="ChEBI" id="CHEBI:78346"/>
        <dbReference type="ChEBI" id="CHEBI:456216"/>
        <dbReference type="EC" id="2.7.1.15"/>
    </reaction>
</comment>
<dbReference type="SUPFAM" id="SSF53613">
    <property type="entry name" value="Ribokinase-like"/>
    <property type="match status" value="1"/>
</dbReference>
<dbReference type="EC" id="2.7.1.15" evidence="9 10"/>
<keyword evidence="6 9" id="KW-0460">Magnesium</keyword>
<dbReference type="Pfam" id="PF00294">
    <property type="entry name" value="PfkB"/>
    <property type="match status" value="1"/>
</dbReference>
<reference evidence="12 13" key="1">
    <citation type="journal article" date="2018" name="Front. Microbiol.">
        <title>Hydrolytic Capabilities as a Key to Environmental Success: Chitinolytic and Cellulolytic Acidobacteria From Acidic Sub-arctic Soils and Boreal Peatlands.</title>
        <authorList>
            <person name="Belova S.E."/>
            <person name="Ravin N.V."/>
            <person name="Pankratov T.A."/>
            <person name="Rakitin A.L."/>
            <person name="Ivanova A.A."/>
            <person name="Beletsky A.V."/>
            <person name="Mardanov A.V."/>
            <person name="Sinninghe Damste J.S."/>
            <person name="Dedysh S.N."/>
        </authorList>
    </citation>
    <scope>NUCLEOTIDE SEQUENCE [LARGE SCALE GENOMIC DNA]</scope>
    <source>
        <strain evidence="12 13">SBC82</strain>
    </source>
</reference>
<feature type="binding site" evidence="9">
    <location>
        <begin position="253"/>
        <end position="254"/>
    </location>
    <ligand>
        <name>ATP</name>
        <dbReference type="ChEBI" id="CHEBI:30616"/>
    </ligand>
</feature>
<comment type="activity regulation">
    <text evidence="9">Activated by a monovalent cation that binds near, but not in, the active site. The most likely occupant of the site in vivo is potassium. Ion binding induces a conformational change that may alter substrate affinity.</text>
</comment>
<organism evidence="12 13">
    <name type="scientific">Acidisarcina polymorpha</name>
    <dbReference type="NCBI Taxonomy" id="2211140"/>
    <lineage>
        <taxon>Bacteria</taxon>
        <taxon>Pseudomonadati</taxon>
        <taxon>Acidobacteriota</taxon>
        <taxon>Terriglobia</taxon>
        <taxon>Terriglobales</taxon>
        <taxon>Acidobacteriaceae</taxon>
        <taxon>Acidisarcina</taxon>
    </lineage>
</organism>
<evidence type="ECO:0000313" key="12">
    <source>
        <dbReference type="EMBL" id="AXC13947.1"/>
    </source>
</evidence>
<keyword evidence="8 9" id="KW-0119">Carbohydrate metabolism</keyword>
<feature type="active site" description="Proton acceptor" evidence="9">
    <location>
        <position position="254"/>
    </location>
</feature>
<protein>
    <recommendedName>
        <fullName evidence="9 10">Ribokinase</fullName>
        <shortName evidence="9">RK</shortName>
        <ecNumber evidence="9 10">2.7.1.15</ecNumber>
    </recommendedName>
</protein>
<evidence type="ECO:0000256" key="5">
    <source>
        <dbReference type="ARBA" id="ARBA00022840"/>
    </source>
</evidence>
<comment type="similarity">
    <text evidence="9">Belongs to the carbohydrate kinase PfkB family. Ribokinase subfamily.</text>
</comment>
<feature type="binding site" evidence="9">
    <location>
        <position position="289"/>
    </location>
    <ligand>
        <name>K(+)</name>
        <dbReference type="ChEBI" id="CHEBI:29103"/>
    </ligand>
</feature>
<feature type="domain" description="Carbohydrate kinase PfkB" evidence="11">
    <location>
        <begin position="2"/>
        <end position="296"/>
    </location>
</feature>
<feature type="binding site" evidence="9">
    <location>
        <position position="254"/>
    </location>
    <ligand>
        <name>substrate</name>
    </ligand>
</feature>
<evidence type="ECO:0000256" key="10">
    <source>
        <dbReference type="NCBIfam" id="TIGR02152"/>
    </source>
</evidence>
<evidence type="ECO:0000256" key="4">
    <source>
        <dbReference type="ARBA" id="ARBA00022777"/>
    </source>
</evidence>
<dbReference type="KEGG" id="abas:ACPOL_4677"/>
<keyword evidence="7 9" id="KW-0630">Potassium</keyword>
<feature type="binding site" evidence="9">
    <location>
        <position position="293"/>
    </location>
    <ligand>
        <name>K(+)</name>
        <dbReference type="ChEBI" id="CHEBI:29103"/>
    </ligand>
</feature>
<evidence type="ECO:0000256" key="6">
    <source>
        <dbReference type="ARBA" id="ARBA00022842"/>
    </source>
</evidence>
<gene>
    <name evidence="9" type="primary">rbsK</name>
    <name evidence="12" type="ORF">ACPOL_4677</name>
</gene>
<accession>A0A2Z5G589</accession>
<comment type="cofactor">
    <cofactor evidence="9">
        <name>Mg(2+)</name>
        <dbReference type="ChEBI" id="CHEBI:18420"/>
    </cofactor>
    <text evidence="9">Requires a divalent cation, most likely magnesium in vivo, as an electrophilic catalyst to aid phosphoryl group transfer. It is the chelate of the metal and the nucleotide that is the actual substrate.</text>
</comment>
<feature type="binding site" evidence="9">
    <location>
        <position position="250"/>
    </location>
    <ligand>
        <name>K(+)</name>
        <dbReference type="ChEBI" id="CHEBI:29103"/>
    </ligand>
</feature>
<dbReference type="InterPro" id="IPR011611">
    <property type="entry name" value="PfkB_dom"/>
</dbReference>
<evidence type="ECO:0000256" key="1">
    <source>
        <dbReference type="ARBA" id="ARBA00022679"/>
    </source>
</evidence>
<keyword evidence="2 9" id="KW-0479">Metal-binding</keyword>
<feature type="binding site" evidence="9">
    <location>
        <position position="139"/>
    </location>
    <ligand>
        <name>substrate</name>
    </ligand>
</feature>
<evidence type="ECO:0000259" key="11">
    <source>
        <dbReference type="Pfam" id="PF00294"/>
    </source>
</evidence>
<feature type="binding site" evidence="9">
    <location>
        <position position="248"/>
    </location>
    <ligand>
        <name>K(+)</name>
        <dbReference type="ChEBI" id="CHEBI:29103"/>
    </ligand>
</feature>
<feature type="binding site" evidence="9">
    <location>
        <position position="284"/>
    </location>
    <ligand>
        <name>K(+)</name>
        <dbReference type="ChEBI" id="CHEBI:29103"/>
    </ligand>
</feature>